<name>A0A0J7XFF9_9SPHN</name>
<dbReference type="EMBL" id="JACU01000018">
    <property type="protein sequence ID" value="KMS50512.1"/>
    <property type="molecule type" value="Genomic_DNA"/>
</dbReference>
<dbReference type="GO" id="GO:0016757">
    <property type="term" value="F:glycosyltransferase activity"/>
    <property type="evidence" value="ECO:0007669"/>
    <property type="project" value="UniProtKB-KW"/>
</dbReference>
<comment type="similarity">
    <text evidence="3">Belongs to the polysaccharide deacetylase family.</text>
</comment>
<sequence>MSKPIFYDPTGRRSRWARRVLSLLLMAVIIGAVAFATTLVAVPVQRELELPLQRLHASTLHGSPLKHRLTSWLPKLHPAGQQKPLSIGFYVPNNDASFLSLVHHGNDLDWVVPAVVSVSGPTHDVQIESDARFDHLVVGEAHRFKVLPMVQNFGQAEWDGAGAASLMHDKVQRRAFEQSMGAMVAQRGEKGLVMDFEALPTSAMPDYVAFLSELRAALPQGSHLAVTVPADTEGWPLEALAKVSDKLIFMAYDQHWEGGEAGPIAPQDWFLREVQGALKRIGPDRIVVALGSYAYDWHGDDTDALSIEDAWLAAHDSGAKVSFDPASGNAAFAYDDDAGTGGGGHHTIWMLDAATNWNELAALKRLGIQDMAMWRLGTEDSGFWADLAAFRKGGTPDLSTPKALSSADIEGSGEILRITATPRDGHRAVRFDADGMIRDEQYQSLPTPYVVQRAGGSNPKVLALTFDDGPDPTWTPLILKELEAAHVPGTFFVIGENALGSPGLLKRIVADGDELGNHTYTHPNLANAGGGQTRLELNATQRLVEAYTGRSMTLFRAPYFGDAEPTTPDELGPALEAQKAGYTVVGLHVDPNDWQRPGTESIIRQVLDQVHSASSTNAMNVILLHDGGGNRAETVAALPRIIETLKGEGYSFVTASQLVGIPQARAMPVISSPDLAAVRVDVAAFVLLMTVAAILAWVFYVAISLGMARAVIMAGLAWFQSRRQRAEPPHYEPTVSVIIPAFNEERVIAGSIARVLASDYSGQGGPALQVIVADDGSKDATSTIVREIFGDDPRVTLLTLRNGGKAAALNRALKDATGDVVIALDADTQFEPETIRRLARWFADPEIGAVAGDARVGNRVNLVTRWQAVEYITAQNLERRALAGFDAMTVVPGAVGAWRRAALDSVGGYPEDTLAEDQDLTIAIQRAGWRVTYDPRAVAWTEAPETFAALAKQRFRWAFGTLQCLWKHREVISRRKPSGLGLVGLPQAWLFQIGFAAISPLIDLALVLSIIGTALRVAAHGWAQTRGDVGTMAVYWTVFTAIDVLCGWVAYRLDGHKVPYPAHLLVAQRLVYRQIMYWVVLRAIASAVAGWVVGWGKLERTGRVTSPHPA</sequence>
<keyword evidence="6" id="KW-0808">Transferase</keyword>
<feature type="transmembrane region" description="Helical" evidence="8">
    <location>
        <begin position="1034"/>
        <end position="1051"/>
    </location>
</feature>
<keyword evidence="5" id="KW-0328">Glycosyltransferase</keyword>
<evidence type="ECO:0000313" key="10">
    <source>
        <dbReference type="EMBL" id="KMS50512.1"/>
    </source>
</evidence>
<dbReference type="OrthoDB" id="276604at2"/>
<keyword evidence="8" id="KW-1133">Transmembrane helix</keyword>
<dbReference type="AlphaFoldDB" id="A0A0J7XFF9"/>
<dbReference type="PATRIC" id="fig|1114963.3.peg.5002"/>
<keyword evidence="8" id="KW-0812">Transmembrane</keyword>
<dbReference type="InterPro" id="IPR011330">
    <property type="entry name" value="Glyco_hydro/deAcase_b/a-brl"/>
</dbReference>
<dbReference type="GO" id="GO:0005975">
    <property type="term" value="P:carbohydrate metabolic process"/>
    <property type="evidence" value="ECO:0007669"/>
    <property type="project" value="InterPro"/>
</dbReference>
<dbReference type="SUPFAM" id="SSF88713">
    <property type="entry name" value="Glycoside hydrolase/deacetylase"/>
    <property type="match status" value="1"/>
</dbReference>
<evidence type="ECO:0000256" key="1">
    <source>
        <dbReference type="ARBA" id="ARBA00003236"/>
    </source>
</evidence>
<feature type="transmembrane region" description="Helical" evidence="8">
    <location>
        <begin position="20"/>
        <end position="44"/>
    </location>
</feature>
<evidence type="ECO:0000256" key="7">
    <source>
        <dbReference type="ARBA" id="ARBA00032976"/>
    </source>
</evidence>
<evidence type="ECO:0000256" key="2">
    <source>
        <dbReference type="ARBA" id="ARBA00006739"/>
    </source>
</evidence>
<dbReference type="InterPro" id="IPR002509">
    <property type="entry name" value="NODB_dom"/>
</dbReference>
<feature type="domain" description="NodB homology" evidence="9">
    <location>
        <begin position="460"/>
        <end position="653"/>
    </location>
</feature>
<comment type="similarity">
    <text evidence="2">Belongs to the glycosyltransferase 2 family.</text>
</comment>
<dbReference type="SMART" id="SM00636">
    <property type="entry name" value="Glyco_18"/>
    <property type="match status" value="1"/>
</dbReference>
<dbReference type="SUPFAM" id="SSF51445">
    <property type="entry name" value="(Trans)glycosidases"/>
    <property type="match status" value="1"/>
</dbReference>
<dbReference type="InterPro" id="IPR029070">
    <property type="entry name" value="Chitinase_insertion_sf"/>
</dbReference>
<evidence type="ECO:0000313" key="11">
    <source>
        <dbReference type="Proteomes" id="UP000052268"/>
    </source>
</evidence>
<dbReference type="Gene3D" id="3.10.50.10">
    <property type="match status" value="1"/>
</dbReference>
<keyword evidence="8" id="KW-0472">Membrane</keyword>
<evidence type="ECO:0000256" key="5">
    <source>
        <dbReference type="ARBA" id="ARBA00022676"/>
    </source>
</evidence>
<dbReference type="InterPro" id="IPR029044">
    <property type="entry name" value="Nucleotide-diphossugar_trans"/>
</dbReference>
<dbReference type="Pfam" id="PF01522">
    <property type="entry name" value="Polysacc_deac_1"/>
    <property type="match status" value="1"/>
</dbReference>
<evidence type="ECO:0000256" key="4">
    <source>
        <dbReference type="ARBA" id="ARBA00020071"/>
    </source>
</evidence>
<comment type="function">
    <text evidence="1">Is involved in generating a small heat-stable compound (Nod), an acylated oligomer of N-acetylglucosamine, that stimulates mitosis in various plant protoplasts.</text>
</comment>
<protein>
    <recommendedName>
        <fullName evidence="4">Chitooligosaccharide deacetylase</fullName>
    </recommendedName>
    <alternativeName>
        <fullName evidence="7">Nodulation protein B</fullName>
    </alternativeName>
</protein>
<reference evidence="10 11" key="1">
    <citation type="journal article" date="2015" name="G3 (Bethesda)">
        <title>Insights into Ongoing Evolution of the Hexachlorocyclohexane Catabolic Pathway from Comparative Genomics of Ten Sphingomonadaceae Strains.</title>
        <authorList>
            <person name="Pearce S.L."/>
            <person name="Oakeshott J.G."/>
            <person name="Pandey G."/>
        </authorList>
    </citation>
    <scope>NUCLEOTIDE SEQUENCE [LARGE SCALE GENOMIC DNA]</scope>
    <source>
        <strain evidence="10 11">LL02</strain>
    </source>
</reference>
<feature type="transmembrane region" description="Helical" evidence="8">
    <location>
        <begin position="1071"/>
        <end position="1093"/>
    </location>
</feature>
<dbReference type="SUPFAM" id="SSF53448">
    <property type="entry name" value="Nucleotide-diphospho-sugar transferases"/>
    <property type="match status" value="1"/>
</dbReference>
<accession>A0A0J7XFF9</accession>
<feature type="transmembrane region" description="Helical" evidence="8">
    <location>
        <begin position="682"/>
        <end position="703"/>
    </location>
</feature>
<gene>
    <name evidence="10" type="ORF">V474_06755</name>
</gene>
<evidence type="ECO:0000256" key="8">
    <source>
        <dbReference type="SAM" id="Phobius"/>
    </source>
</evidence>
<dbReference type="GO" id="GO:0016810">
    <property type="term" value="F:hydrolase activity, acting on carbon-nitrogen (but not peptide) bonds"/>
    <property type="evidence" value="ECO:0007669"/>
    <property type="project" value="InterPro"/>
</dbReference>
<dbReference type="PANTHER" id="PTHR43630:SF1">
    <property type="entry name" value="POLY-BETA-1,6-N-ACETYL-D-GLUCOSAMINE SYNTHASE"/>
    <property type="match status" value="1"/>
</dbReference>
<dbReference type="CDD" id="cd10962">
    <property type="entry name" value="CE4_GT2-like"/>
    <property type="match status" value="1"/>
</dbReference>
<dbReference type="Gene3D" id="3.20.20.370">
    <property type="entry name" value="Glycoside hydrolase/deacetylase"/>
    <property type="match status" value="1"/>
</dbReference>
<dbReference type="PROSITE" id="PS51677">
    <property type="entry name" value="NODB"/>
    <property type="match status" value="1"/>
</dbReference>
<dbReference type="PANTHER" id="PTHR43630">
    <property type="entry name" value="POLY-BETA-1,6-N-ACETYL-D-GLUCOSAMINE SYNTHASE"/>
    <property type="match status" value="1"/>
</dbReference>
<dbReference type="InterPro" id="IPR011583">
    <property type="entry name" value="Chitinase_II/V-like_cat"/>
</dbReference>
<evidence type="ECO:0000259" key="9">
    <source>
        <dbReference type="PROSITE" id="PS51677"/>
    </source>
</evidence>
<organism evidence="10 11">
    <name type="scientific">Novosphingobium barchaimii LL02</name>
    <dbReference type="NCBI Taxonomy" id="1114963"/>
    <lineage>
        <taxon>Bacteria</taxon>
        <taxon>Pseudomonadati</taxon>
        <taxon>Pseudomonadota</taxon>
        <taxon>Alphaproteobacteria</taxon>
        <taxon>Sphingomonadales</taxon>
        <taxon>Sphingomonadaceae</taxon>
        <taxon>Novosphingobium</taxon>
    </lineage>
</organism>
<keyword evidence="11" id="KW-1185">Reference proteome</keyword>
<dbReference type="Proteomes" id="UP000052268">
    <property type="component" value="Unassembled WGS sequence"/>
</dbReference>
<dbReference type="GO" id="GO:0008061">
    <property type="term" value="F:chitin binding"/>
    <property type="evidence" value="ECO:0007669"/>
    <property type="project" value="InterPro"/>
</dbReference>
<evidence type="ECO:0000256" key="3">
    <source>
        <dbReference type="ARBA" id="ARBA00010973"/>
    </source>
</evidence>
<proteinExistence type="inferred from homology"/>
<dbReference type="Gene3D" id="3.20.20.80">
    <property type="entry name" value="Glycosidases"/>
    <property type="match status" value="1"/>
</dbReference>
<dbReference type="Pfam" id="PF13641">
    <property type="entry name" value="Glyco_tranf_2_3"/>
    <property type="match status" value="1"/>
</dbReference>
<evidence type="ECO:0000256" key="6">
    <source>
        <dbReference type="ARBA" id="ARBA00022679"/>
    </source>
</evidence>
<dbReference type="InterPro" id="IPR017853">
    <property type="entry name" value="GH"/>
</dbReference>
<dbReference type="RefSeq" id="WP_059153643.1">
    <property type="nucleotide sequence ID" value="NZ_KQ130462.1"/>
</dbReference>
<comment type="caution">
    <text evidence="10">The sequence shown here is derived from an EMBL/GenBank/DDBJ whole genome shotgun (WGS) entry which is preliminary data.</text>
</comment>
<dbReference type="CDD" id="cd06423">
    <property type="entry name" value="CESA_like"/>
    <property type="match status" value="1"/>
</dbReference>
<dbReference type="Gene3D" id="3.90.550.10">
    <property type="entry name" value="Spore Coat Polysaccharide Biosynthesis Protein SpsA, Chain A"/>
    <property type="match status" value="1"/>
</dbReference>